<dbReference type="GO" id="GO:0003700">
    <property type="term" value="F:DNA-binding transcription factor activity"/>
    <property type="evidence" value="ECO:0007669"/>
    <property type="project" value="TreeGrafter"/>
</dbReference>
<feature type="region of interest" description="Disordered" evidence="5">
    <location>
        <begin position="1"/>
        <end position="23"/>
    </location>
</feature>
<dbReference type="EMBL" id="CADCTO010000186">
    <property type="protein sequence ID" value="CAA9240923.1"/>
    <property type="molecule type" value="Genomic_DNA"/>
</dbReference>
<dbReference type="InterPro" id="IPR039536">
    <property type="entry name" value="TetR_C_Proteobacteria"/>
</dbReference>
<dbReference type="GO" id="GO:0000976">
    <property type="term" value="F:transcription cis-regulatory region binding"/>
    <property type="evidence" value="ECO:0007669"/>
    <property type="project" value="TreeGrafter"/>
</dbReference>
<dbReference type="SUPFAM" id="SSF46689">
    <property type="entry name" value="Homeodomain-like"/>
    <property type="match status" value="1"/>
</dbReference>
<dbReference type="PROSITE" id="PS50977">
    <property type="entry name" value="HTH_TETR_2"/>
    <property type="match status" value="1"/>
</dbReference>
<reference evidence="7" key="1">
    <citation type="submission" date="2020-02" db="EMBL/GenBank/DDBJ databases">
        <authorList>
            <person name="Meier V. D."/>
        </authorList>
    </citation>
    <scope>NUCLEOTIDE SEQUENCE</scope>
    <source>
        <strain evidence="7">AVDCRST_MAG63</strain>
    </source>
</reference>
<dbReference type="Gene3D" id="1.10.10.60">
    <property type="entry name" value="Homeodomain-like"/>
    <property type="match status" value="1"/>
</dbReference>
<evidence type="ECO:0000256" key="2">
    <source>
        <dbReference type="ARBA" id="ARBA00023125"/>
    </source>
</evidence>
<evidence type="ECO:0000256" key="5">
    <source>
        <dbReference type="SAM" id="MobiDB-lite"/>
    </source>
</evidence>
<gene>
    <name evidence="7" type="ORF">AVDCRST_MAG63-1422</name>
</gene>
<dbReference type="Gene3D" id="1.10.357.10">
    <property type="entry name" value="Tetracycline Repressor, domain 2"/>
    <property type="match status" value="1"/>
</dbReference>
<evidence type="ECO:0000256" key="1">
    <source>
        <dbReference type="ARBA" id="ARBA00023015"/>
    </source>
</evidence>
<evidence type="ECO:0000313" key="7">
    <source>
        <dbReference type="EMBL" id="CAA9240923.1"/>
    </source>
</evidence>
<dbReference type="InterPro" id="IPR023772">
    <property type="entry name" value="DNA-bd_HTH_TetR-type_CS"/>
</dbReference>
<feature type="DNA-binding region" description="H-T-H motif" evidence="4">
    <location>
        <begin position="47"/>
        <end position="66"/>
    </location>
</feature>
<proteinExistence type="predicted"/>
<dbReference type="PRINTS" id="PR00455">
    <property type="entry name" value="HTHTETR"/>
</dbReference>
<organism evidence="7">
    <name type="scientific">uncultured Armatimonadetes bacterium</name>
    <dbReference type="NCBI Taxonomy" id="157466"/>
    <lineage>
        <taxon>Bacteria</taxon>
        <taxon>Bacillati</taxon>
        <taxon>Armatimonadota</taxon>
        <taxon>environmental samples</taxon>
    </lineage>
</organism>
<dbReference type="PANTHER" id="PTHR30055">
    <property type="entry name" value="HTH-TYPE TRANSCRIPTIONAL REGULATOR RUTR"/>
    <property type="match status" value="1"/>
</dbReference>
<evidence type="ECO:0000256" key="3">
    <source>
        <dbReference type="ARBA" id="ARBA00023163"/>
    </source>
</evidence>
<sequence length="225" mass="25402">MATTDARQRGRLPGAESGQRTCPADTRHAILQAARERFLHYGFKKTTVDEIAADAGVGKGSVYLHFDGKDEILLSIVLEVKRNITAQMRTIAASLASPDDKLRRMVSAWILSVHDAYTAAAHGSEVVDDLRPQLSSRPHYRDMFQEEMAAQRAAFAVALEEGNRKGDFDIADPDRTAHLFMTAFRAYFPPYLCAAYPQERTREQLEDDAQEMTTFLMRALERRRH</sequence>
<evidence type="ECO:0000259" key="6">
    <source>
        <dbReference type="PROSITE" id="PS50977"/>
    </source>
</evidence>
<protein>
    <recommendedName>
        <fullName evidence="6">HTH tetR-type domain-containing protein</fullName>
    </recommendedName>
</protein>
<dbReference type="InterPro" id="IPR036271">
    <property type="entry name" value="Tet_transcr_reg_TetR-rel_C_sf"/>
</dbReference>
<keyword evidence="2 4" id="KW-0238">DNA-binding</keyword>
<dbReference type="InterPro" id="IPR009057">
    <property type="entry name" value="Homeodomain-like_sf"/>
</dbReference>
<dbReference type="Pfam" id="PF14246">
    <property type="entry name" value="TetR_C_7"/>
    <property type="match status" value="1"/>
</dbReference>
<keyword evidence="3" id="KW-0804">Transcription</keyword>
<dbReference type="SUPFAM" id="SSF48498">
    <property type="entry name" value="Tetracyclin repressor-like, C-terminal domain"/>
    <property type="match status" value="1"/>
</dbReference>
<dbReference type="Pfam" id="PF00440">
    <property type="entry name" value="TetR_N"/>
    <property type="match status" value="1"/>
</dbReference>
<name>A0A6J4I4H6_9BACT</name>
<dbReference type="AlphaFoldDB" id="A0A6J4I4H6"/>
<keyword evidence="1" id="KW-0805">Transcription regulation</keyword>
<accession>A0A6J4I4H6</accession>
<dbReference type="InterPro" id="IPR050109">
    <property type="entry name" value="HTH-type_TetR-like_transc_reg"/>
</dbReference>
<dbReference type="PANTHER" id="PTHR30055:SF234">
    <property type="entry name" value="HTH-TYPE TRANSCRIPTIONAL REGULATOR BETI"/>
    <property type="match status" value="1"/>
</dbReference>
<dbReference type="InterPro" id="IPR001647">
    <property type="entry name" value="HTH_TetR"/>
</dbReference>
<evidence type="ECO:0000256" key="4">
    <source>
        <dbReference type="PROSITE-ProRule" id="PRU00335"/>
    </source>
</evidence>
<feature type="domain" description="HTH tetR-type" evidence="6">
    <location>
        <begin position="24"/>
        <end position="84"/>
    </location>
</feature>
<dbReference type="PROSITE" id="PS01081">
    <property type="entry name" value="HTH_TETR_1"/>
    <property type="match status" value="1"/>
</dbReference>